<dbReference type="SUPFAM" id="SSF51101">
    <property type="entry name" value="Mannose-binding lectins"/>
    <property type="match status" value="1"/>
</dbReference>
<organism evidence="3 4">
    <name type="scientific">Pythium oligandrum</name>
    <name type="common">Mycoparasitic fungus</name>
    <dbReference type="NCBI Taxonomy" id="41045"/>
    <lineage>
        <taxon>Eukaryota</taxon>
        <taxon>Sar</taxon>
        <taxon>Stramenopiles</taxon>
        <taxon>Oomycota</taxon>
        <taxon>Peronosporomycetes</taxon>
        <taxon>Pythiales</taxon>
        <taxon>Pythiaceae</taxon>
        <taxon>Pythium</taxon>
    </lineage>
</organism>
<evidence type="ECO:0000259" key="2">
    <source>
        <dbReference type="Pfam" id="PF01419"/>
    </source>
</evidence>
<feature type="domain" description="Jacalin-type lectin" evidence="2">
    <location>
        <begin position="228"/>
        <end position="310"/>
    </location>
</feature>
<feature type="compositionally biased region" description="Acidic residues" evidence="1">
    <location>
        <begin position="329"/>
        <end position="353"/>
    </location>
</feature>
<comment type="caution">
    <text evidence="3">The sequence shown here is derived from an EMBL/GenBank/DDBJ whole genome shotgun (WGS) entry which is preliminary data.</text>
</comment>
<evidence type="ECO:0000313" key="3">
    <source>
        <dbReference type="EMBL" id="TMW56661.1"/>
    </source>
</evidence>
<dbReference type="InterPro" id="IPR001229">
    <property type="entry name" value="Jacalin-like_lectin_dom"/>
</dbReference>
<keyword evidence="4" id="KW-1185">Reference proteome</keyword>
<dbReference type="Pfam" id="PF01419">
    <property type="entry name" value="Jacalin"/>
    <property type="match status" value="1"/>
</dbReference>
<evidence type="ECO:0000256" key="1">
    <source>
        <dbReference type="SAM" id="MobiDB-lite"/>
    </source>
</evidence>
<accession>A0A8K1C506</accession>
<gene>
    <name evidence="3" type="ORF">Poli38472_006671</name>
</gene>
<dbReference type="AlphaFoldDB" id="A0A8K1C506"/>
<dbReference type="Gene3D" id="2.100.10.30">
    <property type="entry name" value="Jacalin-like lectin domain"/>
    <property type="match status" value="1"/>
</dbReference>
<dbReference type="InterPro" id="IPR036404">
    <property type="entry name" value="Jacalin-like_lectin_dom_sf"/>
</dbReference>
<sequence>MSKDDIVSDKSFYSSAFIPSRCVKDRSLPVAFGSTWQEAVREVAAIVFHVDSKNRLTWIQQFDRRHVDKDRPFDLPDGAYMYQALPGEHIEQVDVFETDGAFVGLRLRTNQRNTQRFGDSGERSRTISADEGFIINSLCGKFYSQICKELRVLYHPLKHATIESAPSAQVKYSSTAPELAVSSTSKAFVEQRKSLKAIVFQYDTNAKALVVPVCLSATERSCYESLQDSVSSGFGEHWIELVDGERIIAVQVEHDSHQVQRLCIRTNMRTSPWFGKITSWSKVLTTTFEELPGSTICGFQGQRDAQLDKIVTLGVVYMTGDTVDTIENPIEDLTDDSSDDLSDGNCEEERIEP</sequence>
<protein>
    <recommendedName>
        <fullName evidence="2">Jacalin-type lectin domain-containing protein</fullName>
    </recommendedName>
</protein>
<dbReference type="EMBL" id="SPLM01000145">
    <property type="protein sequence ID" value="TMW56661.1"/>
    <property type="molecule type" value="Genomic_DNA"/>
</dbReference>
<dbReference type="Proteomes" id="UP000794436">
    <property type="component" value="Unassembled WGS sequence"/>
</dbReference>
<feature type="region of interest" description="Disordered" evidence="1">
    <location>
        <begin position="328"/>
        <end position="353"/>
    </location>
</feature>
<reference evidence="3" key="1">
    <citation type="submission" date="2019-03" db="EMBL/GenBank/DDBJ databases">
        <title>Long read genome sequence of the mycoparasitic Pythium oligandrum ATCC 38472 isolated from sugarbeet rhizosphere.</title>
        <authorList>
            <person name="Gaulin E."/>
        </authorList>
    </citation>
    <scope>NUCLEOTIDE SEQUENCE</scope>
    <source>
        <strain evidence="3">ATCC 38472_TT</strain>
    </source>
</reference>
<evidence type="ECO:0000313" key="4">
    <source>
        <dbReference type="Proteomes" id="UP000794436"/>
    </source>
</evidence>
<name>A0A8K1C506_PYTOL</name>
<proteinExistence type="predicted"/>